<evidence type="ECO:0000313" key="1">
    <source>
        <dbReference type="EMBL" id="CAB0010982.1"/>
    </source>
</evidence>
<keyword evidence="2" id="KW-1185">Reference proteome</keyword>
<feature type="non-terminal residue" evidence="1">
    <location>
        <position position="82"/>
    </location>
</feature>
<proteinExistence type="predicted"/>
<dbReference type="Proteomes" id="UP000479000">
    <property type="component" value="Unassembled WGS sequence"/>
</dbReference>
<sequence>MFFPRGFQFQKNWSYCRESAREYYEKSQNIDRLMLCYQLLGDYEAMEKIAETLPEKHPLLKEIGDVFVSVGMCSQAVSVFIK</sequence>
<name>A0A6H5H691_9HEMI</name>
<organism evidence="1 2">
    <name type="scientific">Nesidiocoris tenuis</name>
    <dbReference type="NCBI Taxonomy" id="355587"/>
    <lineage>
        <taxon>Eukaryota</taxon>
        <taxon>Metazoa</taxon>
        <taxon>Ecdysozoa</taxon>
        <taxon>Arthropoda</taxon>
        <taxon>Hexapoda</taxon>
        <taxon>Insecta</taxon>
        <taxon>Pterygota</taxon>
        <taxon>Neoptera</taxon>
        <taxon>Paraneoptera</taxon>
        <taxon>Hemiptera</taxon>
        <taxon>Heteroptera</taxon>
        <taxon>Panheteroptera</taxon>
        <taxon>Cimicomorpha</taxon>
        <taxon>Miridae</taxon>
        <taxon>Dicyphina</taxon>
        <taxon>Nesidiocoris</taxon>
    </lineage>
</organism>
<dbReference type="Gene3D" id="1.25.40.470">
    <property type="match status" value="1"/>
</dbReference>
<gene>
    <name evidence="1" type="ORF">NTEN_LOCUS15975</name>
</gene>
<accession>A0A6H5H691</accession>
<dbReference type="AlphaFoldDB" id="A0A6H5H691"/>
<evidence type="ECO:0000313" key="2">
    <source>
        <dbReference type="Proteomes" id="UP000479000"/>
    </source>
</evidence>
<reference evidence="1 2" key="1">
    <citation type="submission" date="2020-02" db="EMBL/GenBank/DDBJ databases">
        <authorList>
            <person name="Ferguson B K."/>
        </authorList>
    </citation>
    <scope>NUCLEOTIDE SEQUENCE [LARGE SCALE GENOMIC DNA]</scope>
</reference>
<protein>
    <submittedName>
        <fullName evidence="1">Uncharacterized protein</fullName>
    </submittedName>
</protein>
<dbReference type="OrthoDB" id="10260567at2759"/>
<dbReference type="EMBL" id="CADCXU010023539">
    <property type="protein sequence ID" value="CAB0010982.1"/>
    <property type="molecule type" value="Genomic_DNA"/>
</dbReference>